<comment type="caution">
    <text evidence="11">The sequence shown here is derived from an EMBL/GenBank/DDBJ whole genome shotgun (WGS) entry which is preliminary data.</text>
</comment>
<keyword evidence="7 9" id="KW-0472">Membrane</keyword>
<feature type="transmembrane region" description="Helical" evidence="10">
    <location>
        <begin position="450"/>
        <end position="468"/>
    </location>
</feature>
<evidence type="ECO:0000256" key="4">
    <source>
        <dbReference type="ARBA" id="ARBA00022679"/>
    </source>
</evidence>
<gene>
    <name evidence="11" type="ORF">HKN21_11930</name>
</gene>
<evidence type="ECO:0000256" key="3">
    <source>
        <dbReference type="ARBA" id="ARBA00022475"/>
    </source>
</evidence>
<keyword evidence="4 9" id="KW-0808">Transferase</keyword>
<feature type="transmembrane region" description="Helical" evidence="10">
    <location>
        <begin position="6"/>
        <end position="23"/>
    </location>
</feature>
<dbReference type="PANTHER" id="PTHR13285:SF23">
    <property type="entry name" value="TEICHOIC ACID D-ALANYLTRANSFERASE"/>
    <property type="match status" value="1"/>
</dbReference>
<comment type="similarity">
    <text evidence="2 9">Belongs to the membrane-bound acyltransferase family.</text>
</comment>
<dbReference type="InterPro" id="IPR051085">
    <property type="entry name" value="MB_O-acyltransferase"/>
</dbReference>
<dbReference type="Proteomes" id="UP000547674">
    <property type="component" value="Unassembled WGS sequence"/>
</dbReference>
<dbReference type="Pfam" id="PF03062">
    <property type="entry name" value="MBOAT"/>
    <property type="match status" value="1"/>
</dbReference>
<evidence type="ECO:0000256" key="8">
    <source>
        <dbReference type="ARBA" id="ARBA00023315"/>
    </source>
</evidence>
<feature type="transmembrane region" description="Helical" evidence="10">
    <location>
        <begin position="313"/>
        <end position="333"/>
    </location>
</feature>
<dbReference type="PIRSF" id="PIRSF500217">
    <property type="entry name" value="AlgI"/>
    <property type="match status" value="1"/>
</dbReference>
<feature type="transmembrane region" description="Helical" evidence="10">
    <location>
        <begin position="232"/>
        <end position="261"/>
    </location>
</feature>
<dbReference type="GO" id="GO:0005886">
    <property type="term" value="C:plasma membrane"/>
    <property type="evidence" value="ECO:0007669"/>
    <property type="project" value="UniProtKB-SubCell"/>
</dbReference>
<evidence type="ECO:0000313" key="12">
    <source>
        <dbReference type="Proteomes" id="UP000547674"/>
    </source>
</evidence>
<accession>A0A7Y2H384</accession>
<dbReference type="GO" id="GO:0016746">
    <property type="term" value="F:acyltransferase activity"/>
    <property type="evidence" value="ECO:0007669"/>
    <property type="project" value="UniProtKB-KW"/>
</dbReference>
<evidence type="ECO:0000256" key="9">
    <source>
        <dbReference type="PIRNR" id="PIRNR016636"/>
    </source>
</evidence>
<evidence type="ECO:0000256" key="5">
    <source>
        <dbReference type="ARBA" id="ARBA00022692"/>
    </source>
</evidence>
<evidence type="ECO:0000256" key="7">
    <source>
        <dbReference type="ARBA" id="ARBA00023136"/>
    </source>
</evidence>
<dbReference type="PIRSF" id="PIRSF016636">
    <property type="entry name" value="AlgI_DltB"/>
    <property type="match status" value="1"/>
</dbReference>
<proteinExistence type="inferred from homology"/>
<organism evidence="11 12">
    <name type="scientific">Eiseniibacteriota bacterium</name>
    <dbReference type="NCBI Taxonomy" id="2212470"/>
    <lineage>
        <taxon>Bacteria</taxon>
        <taxon>Candidatus Eiseniibacteriota</taxon>
    </lineage>
</organism>
<evidence type="ECO:0000256" key="6">
    <source>
        <dbReference type="ARBA" id="ARBA00022989"/>
    </source>
</evidence>
<feature type="transmembrane region" description="Helical" evidence="10">
    <location>
        <begin position="190"/>
        <end position="212"/>
    </location>
</feature>
<keyword evidence="6 10" id="KW-1133">Transmembrane helix</keyword>
<reference evidence="11 12" key="1">
    <citation type="submission" date="2020-03" db="EMBL/GenBank/DDBJ databases">
        <title>Metabolic flexibility allows generalist bacteria to become dominant in a frequently disturbed ecosystem.</title>
        <authorList>
            <person name="Chen Y.-J."/>
            <person name="Leung P.M."/>
            <person name="Bay S.K."/>
            <person name="Hugenholtz P."/>
            <person name="Kessler A.J."/>
            <person name="Shelley G."/>
            <person name="Waite D.W."/>
            <person name="Cook P.L."/>
            <person name="Greening C."/>
        </authorList>
    </citation>
    <scope>NUCLEOTIDE SEQUENCE [LARGE SCALE GENOMIC DNA]</scope>
    <source>
        <strain evidence="11">SS_bin_28</strain>
    </source>
</reference>
<dbReference type="GO" id="GO:0042121">
    <property type="term" value="P:alginic acid biosynthetic process"/>
    <property type="evidence" value="ECO:0007669"/>
    <property type="project" value="InterPro"/>
</dbReference>
<evidence type="ECO:0000256" key="2">
    <source>
        <dbReference type="ARBA" id="ARBA00010323"/>
    </source>
</evidence>
<dbReference type="AlphaFoldDB" id="A0A7Y2H384"/>
<evidence type="ECO:0000313" key="11">
    <source>
        <dbReference type="EMBL" id="NNF07463.1"/>
    </source>
</evidence>
<feature type="transmembrane region" description="Helical" evidence="10">
    <location>
        <begin position="106"/>
        <end position="131"/>
    </location>
</feature>
<sequence length="478" mass="53414">MLFNSLTFVVFFFALLAFYYSLRDWRLQKVLLLVGSYLFYAAWNPPFVILLWISTFVDWYAAKAMATHERRGPRIALLCVSLFANLGLLGFFKYGGFVLENFQNVVGFYGMTFEAAKPSIILPVGISFYTFQTMSYTLDVFLKRSKPSNSFLDFALYVTFFPQLVAGPIVRATHFLPQAATARRATRQMFSWGLFLMTLGMFQKIVLADIMLAPSAETVFGWARGPLATLDAWLGVLAFSGQIFFDFAGYSTTAIGAALCFGFSLPDNFRCPYAAVGFSDFWRRWHISLSTWLRDYLYVPLGGNRKGRIRTNVNLMITMLLGGLWHGASWNFVVWGGLHGGYLGAERFLKGRFGDKPWSQSLTGSWGGKVLLGAITYLLINIAWVFFRAPDFATAKLLLLSMAGIIPDGAQVLSSLAMLKITVVIGALLISHCVHRSISVEAAAERLPGWAHGIVWAAMLILIILSQGSDNAFIYFQF</sequence>
<dbReference type="InterPro" id="IPR024194">
    <property type="entry name" value="Ac/AlaTfrase_AlgI/DltB"/>
</dbReference>
<dbReference type="InterPro" id="IPR028362">
    <property type="entry name" value="AlgI"/>
</dbReference>
<feature type="transmembrane region" description="Helical" evidence="10">
    <location>
        <begin position="399"/>
        <end position="430"/>
    </location>
</feature>
<comment type="subcellular location">
    <subcellularLocation>
        <location evidence="1">Cell membrane</location>
        <topology evidence="1">Multi-pass membrane protein</topology>
    </subcellularLocation>
</comment>
<dbReference type="PANTHER" id="PTHR13285">
    <property type="entry name" value="ACYLTRANSFERASE"/>
    <property type="match status" value="1"/>
</dbReference>
<keyword evidence="5 10" id="KW-0812">Transmembrane</keyword>
<dbReference type="EMBL" id="JABDJR010000482">
    <property type="protein sequence ID" value="NNF07463.1"/>
    <property type="molecule type" value="Genomic_DNA"/>
</dbReference>
<dbReference type="InterPro" id="IPR004299">
    <property type="entry name" value="MBOAT_fam"/>
</dbReference>
<keyword evidence="3 9" id="KW-1003">Cell membrane</keyword>
<feature type="transmembrane region" description="Helical" evidence="10">
    <location>
        <begin position="30"/>
        <end position="55"/>
    </location>
</feature>
<evidence type="ECO:0000256" key="1">
    <source>
        <dbReference type="ARBA" id="ARBA00004651"/>
    </source>
</evidence>
<evidence type="ECO:0000256" key="10">
    <source>
        <dbReference type="SAM" id="Phobius"/>
    </source>
</evidence>
<name>A0A7Y2H384_UNCEI</name>
<protein>
    <submittedName>
        <fullName evidence="11">MBOAT family protein</fullName>
    </submittedName>
</protein>
<keyword evidence="8 9" id="KW-0012">Acyltransferase</keyword>
<feature type="transmembrane region" description="Helical" evidence="10">
    <location>
        <begin position="75"/>
        <end position="94"/>
    </location>
</feature>
<feature type="transmembrane region" description="Helical" evidence="10">
    <location>
        <begin position="366"/>
        <end position="387"/>
    </location>
</feature>